<dbReference type="GO" id="GO:0008270">
    <property type="term" value="F:zinc ion binding"/>
    <property type="evidence" value="ECO:0007669"/>
    <property type="project" value="InterPro"/>
</dbReference>
<evidence type="ECO:0000256" key="2">
    <source>
        <dbReference type="ARBA" id="ARBA00022833"/>
    </source>
</evidence>
<feature type="domain" description="Alcohol dehydrogenase-like C-terminal" evidence="5">
    <location>
        <begin position="178"/>
        <end position="304"/>
    </location>
</feature>
<comment type="caution">
    <text evidence="7">The sequence shown here is derived from an EMBL/GenBank/DDBJ whole genome shotgun (WGS) entry which is preliminary data.</text>
</comment>
<dbReference type="Pfam" id="PF08240">
    <property type="entry name" value="ADH_N"/>
    <property type="match status" value="1"/>
</dbReference>
<dbReference type="GO" id="GO:0016491">
    <property type="term" value="F:oxidoreductase activity"/>
    <property type="evidence" value="ECO:0007669"/>
    <property type="project" value="UniProtKB-KW"/>
</dbReference>
<dbReference type="Proteomes" id="UP000264002">
    <property type="component" value="Unassembled WGS sequence"/>
</dbReference>
<proteinExistence type="inferred from homology"/>
<comment type="cofactor">
    <cofactor evidence="4">
        <name>Zn(2+)</name>
        <dbReference type="ChEBI" id="CHEBI:29105"/>
    </cofactor>
</comment>
<feature type="domain" description="Alcohol dehydrogenase-like N-terminal" evidence="6">
    <location>
        <begin position="25"/>
        <end position="138"/>
    </location>
</feature>
<keyword evidence="2 4" id="KW-0862">Zinc</keyword>
<dbReference type="Gene3D" id="3.90.180.10">
    <property type="entry name" value="Medium-chain alcohol dehydrogenases, catalytic domain"/>
    <property type="match status" value="1"/>
</dbReference>
<dbReference type="InterPro" id="IPR013149">
    <property type="entry name" value="ADH-like_C"/>
</dbReference>
<gene>
    <name evidence="7" type="ORF">DYP60_09220</name>
</gene>
<dbReference type="OrthoDB" id="9791234at2"/>
<keyword evidence="1 4" id="KW-0479">Metal-binding</keyword>
<dbReference type="InterPro" id="IPR002328">
    <property type="entry name" value="ADH_Zn_CS"/>
</dbReference>
<dbReference type="PANTHER" id="PTHR43401">
    <property type="entry name" value="L-THREONINE 3-DEHYDROGENASE"/>
    <property type="match status" value="1"/>
</dbReference>
<dbReference type="PROSITE" id="PS00059">
    <property type="entry name" value="ADH_ZINC"/>
    <property type="match status" value="1"/>
</dbReference>
<evidence type="ECO:0000256" key="1">
    <source>
        <dbReference type="ARBA" id="ARBA00022723"/>
    </source>
</evidence>
<protein>
    <submittedName>
        <fullName evidence="7">Galactitol-1-phosphate 5-dehydrogenase</fullName>
    </submittedName>
</protein>
<sequence length="347" mass="37487">MQALVLTDYKKLEMQDVERPVITSPTQVLIRVKAAAICGSDVHGYDGSSGRRRPPIVMGHEGSGVIEEVGAMVTGFAVGDRVTFDSTIYCGTCSYCRQGLFNLCDNRRVLGVSCEEYKQDGIFAEYALVEERILFHLPPSLDFIQASLAEPAGVAAHAISLAQVSLADDVAVVGAGLIGLLIIKLLRTMTSGTIIALDLDENRRKKALEVGADKAFDPTQSDMLSHVQQITAGQMLPLVFEAVGATAPVQTALSLVKKGGEVVLVGNITPEIKIPLQQVVTRQIRLQGTCAINGEYPAVLKMMANKTLVVDDLISKVAPLEEGPLWFDKLYNREEELLKVVLVPGKK</sequence>
<dbReference type="EMBL" id="QUWK01000009">
    <property type="protein sequence ID" value="RFU94379.1"/>
    <property type="molecule type" value="Genomic_DNA"/>
</dbReference>
<dbReference type="InterPro" id="IPR036291">
    <property type="entry name" value="NAD(P)-bd_dom_sf"/>
</dbReference>
<organism evidence="7 8">
    <name type="scientific">Sphaerochaeta halotolerans</name>
    <dbReference type="NCBI Taxonomy" id="2293840"/>
    <lineage>
        <taxon>Bacteria</taxon>
        <taxon>Pseudomonadati</taxon>
        <taxon>Spirochaetota</taxon>
        <taxon>Spirochaetia</taxon>
        <taxon>Spirochaetales</taxon>
        <taxon>Sphaerochaetaceae</taxon>
        <taxon>Sphaerochaeta</taxon>
    </lineage>
</organism>
<evidence type="ECO:0000259" key="5">
    <source>
        <dbReference type="Pfam" id="PF00107"/>
    </source>
</evidence>
<dbReference type="InterPro" id="IPR050129">
    <property type="entry name" value="Zn_alcohol_dh"/>
</dbReference>
<evidence type="ECO:0000313" key="7">
    <source>
        <dbReference type="EMBL" id="RFU94379.1"/>
    </source>
</evidence>
<dbReference type="Gene3D" id="3.40.50.720">
    <property type="entry name" value="NAD(P)-binding Rossmann-like Domain"/>
    <property type="match status" value="1"/>
</dbReference>
<reference evidence="7 8" key="2">
    <citation type="submission" date="2018-09" db="EMBL/GenBank/DDBJ databases">
        <title>Genome of Sphaerochaeta halotolerans strain 4-11.</title>
        <authorList>
            <person name="Nazina T.N."/>
            <person name="Sokolova D.S."/>
        </authorList>
    </citation>
    <scope>NUCLEOTIDE SEQUENCE [LARGE SCALE GENOMIC DNA]</scope>
    <source>
        <strain evidence="7 8">4-11</strain>
    </source>
</reference>
<evidence type="ECO:0000313" key="8">
    <source>
        <dbReference type="Proteomes" id="UP000264002"/>
    </source>
</evidence>
<name>A0A372MF30_9SPIR</name>
<dbReference type="PANTHER" id="PTHR43401:SF2">
    <property type="entry name" value="L-THREONINE 3-DEHYDROGENASE"/>
    <property type="match status" value="1"/>
</dbReference>
<comment type="similarity">
    <text evidence="4">Belongs to the zinc-containing alcohol dehydrogenase family.</text>
</comment>
<evidence type="ECO:0000256" key="4">
    <source>
        <dbReference type="RuleBase" id="RU361277"/>
    </source>
</evidence>
<dbReference type="InterPro" id="IPR013154">
    <property type="entry name" value="ADH-like_N"/>
</dbReference>
<evidence type="ECO:0000256" key="3">
    <source>
        <dbReference type="ARBA" id="ARBA00023002"/>
    </source>
</evidence>
<evidence type="ECO:0000259" key="6">
    <source>
        <dbReference type="Pfam" id="PF08240"/>
    </source>
</evidence>
<dbReference type="RefSeq" id="WP_117330718.1">
    <property type="nucleotide sequence ID" value="NZ_QUWK01000009.1"/>
</dbReference>
<keyword evidence="3" id="KW-0560">Oxidoreductase</keyword>
<keyword evidence="8" id="KW-1185">Reference proteome</keyword>
<dbReference type="AlphaFoldDB" id="A0A372MF30"/>
<reference evidence="8" key="1">
    <citation type="submission" date="2018-08" db="EMBL/GenBank/DDBJ databases">
        <authorList>
            <person name="Grouzdev D.S."/>
            <person name="Krutkina M.S."/>
        </authorList>
    </citation>
    <scope>NUCLEOTIDE SEQUENCE [LARGE SCALE GENOMIC DNA]</scope>
    <source>
        <strain evidence="8">4-11</strain>
    </source>
</reference>
<dbReference type="InterPro" id="IPR011032">
    <property type="entry name" value="GroES-like_sf"/>
</dbReference>
<dbReference type="SUPFAM" id="SSF50129">
    <property type="entry name" value="GroES-like"/>
    <property type="match status" value="1"/>
</dbReference>
<dbReference type="SUPFAM" id="SSF51735">
    <property type="entry name" value="NAD(P)-binding Rossmann-fold domains"/>
    <property type="match status" value="1"/>
</dbReference>
<dbReference type="Pfam" id="PF00107">
    <property type="entry name" value="ADH_zinc_N"/>
    <property type="match status" value="1"/>
</dbReference>
<accession>A0A372MF30</accession>